<keyword evidence="2" id="KW-0812">Transmembrane</keyword>
<feature type="compositionally biased region" description="Low complexity" evidence="1">
    <location>
        <begin position="89"/>
        <end position="111"/>
    </location>
</feature>
<feature type="region of interest" description="Disordered" evidence="1">
    <location>
        <begin position="85"/>
        <end position="140"/>
    </location>
</feature>
<feature type="compositionally biased region" description="Polar residues" evidence="1">
    <location>
        <begin position="236"/>
        <end position="252"/>
    </location>
</feature>
<keyword evidence="2" id="KW-1133">Transmembrane helix</keyword>
<feature type="transmembrane region" description="Helical" evidence="2">
    <location>
        <begin position="435"/>
        <end position="458"/>
    </location>
</feature>
<feature type="region of interest" description="Disordered" evidence="1">
    <location>
        <begin position="236"/>
        <end position="263"/>
    </location>
</feature>
<protein>
    <submittedName>
        <fullName evidence="3">Uncharacterized protein</fullName>
    </submittedName>
</protein>
<accession>A0A7S4V479</accession>
<feature type="compositionally biased region" description="Basic and acidic residues" evidence="1">
    <location>
        <begin position="1"/>
        <end position="10"/>
    </location>
</feature>
<feature type="compositionally biased region" description="Low complexity" evidence="1">
    <location>
        <begin position="18"/>
        <end position="36"/>
    </location>
</feature>
<evidence type="ECO:0000256" key="1">
    <source>
        <dbReference type="SAM" id="MobiDB-lite"/>
    </source>
</evidence>
<sequence length="1232" mass="136366">MVRYSSKMDRSNSYVSHGSSMTQGSNGSSSVSTNGGLKKKSSNMAGRRNSTGNHIFERGRSTVSASSGISASLLENIEDAQRKRKTIHGSVNGGSSVSSASRDRSSTSSSENRGRRKDREERRERRKNRPKNGEHNEDIESLLLNVFNKKDKDVADHESKKEETDRKKWRMSITEEEIEEARRKLSYSADYFYGEHMSLMEKRRRRSRSNDSLFDLSKQIQVEEDELTDQEISPSFDEFSTQSTLTRATQETGAEPPGAPYSASVPVDAYDPATMSQVKVEASTSLPNEQAENSSFLSVLRRNQKDVRKNPPVDDNASFFGAKVDHDSQIKETTKSSSASLNSSFRKSSVMEKIQHKLNLNFPSSLDTDEHGDDTDLEYDYNHRRNYNANNHLSTREGSNIDKEYDDERYNFDFSETKSGFTKYAWFGLIFNQQFCLSTSVVGMIVLLIGLAILAFTVEVQHFGDDTVVPIPPSNLAGLCLTDRDACVSACVPGSCCFMHLASHPNSCFEKNTDRCALYEPCDTLLLINDEHATDQDASKLIYSSTSIVPDPPGNLPSICSMFAGTPGTMDAIVRNPTECRSACLTASCCLEPGPNLNCASNPLNEQSCPIYKKYCTHLSPPMLDLSDWDGTIPPPPHNLRDICSRENILNTEGEMECEQACDVGLCCVGMGNQVDCALLPPMQKAPICMAYKRHCATVWPSEVYTNEKDLVPRPLEQWCSVIDSEKKSRVCADVCDHVKCCWEDGPSNCRSFNGANCDSYSFCLDYKEALEEDSSADLAPPIIPEKDIADHCSLLSTVDPEVLQDCKSMCAAGGCCLYPPSHESASDGVNDCFLEYGDICSLYQPCLDLPYDGWSTHVISKSPLEYVCESSDGLSFDEGRQICLDACSTGSCCYDDDLSKNCFADNEQNCWLYESCRENRIVPPAPADLTDKCSFKHGEEIGKAECIKACQPSACCWEGRAVDEDGNIEQGLCYYSNEATCSTYKPSCVIVFPYLGYGMGWQAESGLLPVIEACSSHNLVTDEGVSRCREECEPSWCCVAEGPLSCRDKYPHFCQQYEPICGPLLRLGMLDEDEYYQQGEENIQTICSMKNIVTLKGKARCEAECASASCCYVSVGADGSDRKKYSCREEKAEWCNKMTACDVLIELTALTSNAEDGFEIDEHTVLVPYAPSNIASVCAKDKVSTFTGRRECEDSCYPSECCYEEGGSGSCREANQGACDSYHPWCDGLVA</sequence>
<evidence type="ECO:0000256" key="2">
    <source>
        <dbReference type="SAM" id="Phobius"/>
    </source>
</evidence>
<dbReference type="AlphaFoldDB" id="A0A7S4V479"/>
<organism evidence="3">
    <name type="scientific">Ditylum brightwellii</name>
    <dbReference type="NCBI Taxonomy" id="49249"/>
    <lineage>
        <taxon>Eukaryota</taxon>
        <taxon>Sar</taxon>
        <taxon>Stramenopiles</taxon>
        <taxon>Ochrophyta</taxon>
        <taxon>Bacillariophyta</taxon>
        <taxon>Mediophyceae</taxon>
        <taxon>Lithodesmiophycidae</taxon>
        <taxon>Lithodesmiales</taxon>
        <taxon>Lithodesmiaceae</taxon>
        <taxon>Ditylum</taxon>
    </lineage>
</organism>
<feature type="compositionally biased region" description="Polar residues" evidence="1">
    <location>
        <begin position="42"/>
        <end position="53"/>
    </location>
</feature>
<dbReference type="EMBL" id="HBNS01018409">
    <property type="protein sequence ID" value="CAE4606767.1"/>
    <property type="molecule type" value="Transcribed_RNA"/>
</dbReference>
<proteinExistence type="predicted"/>
<evidence type="ECO:0000313" key="3">
    <source>
        <dbReference type="EMBL" id="CAE4606767.1"/>
    </source>
</evidence>
<keyword evidence="2" id="KW-0472">Membrane</keyword>
<gene>
    <name evidence="3" type="ORF">DBRI00130_LOCUS14693</name>
</gene>
<name>A0A7S4V479_9STRA</name>
<feature type="region of interest" description="Disordered" evidence="1">
    <location>
        <begin position="1"/>
        <end position="67"/>
    </location>
</feature>
<reference evidence="3" key="1">
    <citation type="submission" date="2021-01" db="EMBL/GenBank/DDBJ databases">
        <authorList>
            <person name="Corre E."/>
            <person name="Pelletier E."/>
            <person name="Niang G."/>
            <person name="Scheremetjew M."/>
            <person name="Finn R."/>
            <person name="Kale V."/>
            <person name="Holt S."/>
            <person name="Cochrane G."/>
            <person name="Meng A."/>
            <person name="Brown T."/>
            <person name="Cohen L."/>
        </authorList>
    </citation>
    <scope>NUCLEOTIDE SEQUENCE</scope>
    <source>
        <strain evidence="3">GSO104</strain>
    </source>
</reference>